<evidence type="ECO:0000313" key="3">
    <source>
        <dbReference type="Proteomes" id="UP000604046"/>
    </source>
</evidence>
<accession>A0A812KR23</accession>
<proteinExistence type="predicted"/>
<sequence>PVAPQLGVAGPEVGHRDEAEAAPGQSASPVPGPATRGLRRVLEDLPGQRQVHGGAPCQRQAHSECSEEHRASLAVE</sequence>
<name>A0A812KR23_9DINO</name>
<organism evidence="2 3">
    <name type="scientific">Symbiodinium natans</name>
    <dbReference type="NCBI Taxonomy" id="878477"/>
    <lineage>
        <taxon>Eukaryota</taxon>
        <taxon>Sar</taxon>
        <taxon>Alveolata</taxon>
        <taxon>Dinophyceae</taxon>
        <taxon>Suessiales</taxon>
        <taxon>Symbiodiniaceae</taxon>
        <taxon>Symbiodinium</taxon>
    </lineage>
</organism>
<comment type="caution">
    <text evidence="2">The sequence shown here is derived from an EMBL/GenBank/DDBJ whole genome shotgun (WGS) entry which is preliminary data.</text>
</comment>
<feature type="non-terminal residue" evidence="2">
    <location>
        <position position="1"/>
    </location>
</feature>
<feature type="compositionally biased region" description="Basic and acidic residues" evidence="1">
    <location>
        <begin position="61"/>
        <end position="76"/>
    </location>
</feature>
<keyword evidence="3" id="KW-1185">Reference proteome</keyword>
<feature type="non-terminal residue" evidence="2">
    <location>
        <position position="76"/>
    </location>
</feature>
<evidence type="ECO:0000313" key="2">
    <source>
        <dbReference type="EMBL" id="CAE7228474.1"/>
    </source>
</evidence>
<dbReference type="AlphaFoldDB" id="A0A812KR23"/>
<dbReference type="Proteomes" id="UP000604046">
    <property type="component" value="Unassembled WGS sequence"/>
</dbReference>
<protein>
    <submittedName>
        <fullName evidence="2">Uncharacterized protein</fullName>
    </submittedName>
</protein>
<gene>
    <name evidence="2" type="ORF">SNAT2548_LOCUS9102</name>
</gene>
<evidence type="ECO:0000256" key="1">
    <source>
        <dbReference type="SAM" id="MobiDB-lite"/>
    </source>
</evidence>
<feature type="region of interest" description="Disordered" evidence="1">
    <location>
        <begin position="1"/>
        <end position="76"/>
    </location>
</feature>
<reference evidence="2" key="1">
    <citation type="submission" date="2021-02" db="EMBL/GenBank/DDBJ databases">
        <authorList>
            <person name="Dougan E. K."/>
            <person name="Rhodes N."/>
            <person name="Thang M."/>
            <person name="Chan C."/>
        </authorList>
    </citation>
    <scope>NUCLEOTIDE SEQUENCE</scope>
</reference>
<dbReference type="EMBL" id="CAJNDS010000694">
    <property type="protein sequence ID" value="CAE7228474.1"/>
    <property type="molecule type" value="Genomic_DNA"/>
</dbReference>